<proteinExistence type="predicted"/>
<keyword evidence="3" id="KW-1185">Reference proteome</keyword>
<keyword evidence="1" id="KW-0472">Membrane</keyword>
<keyword evidence="1" id="KW-1133">Transmembrane helix</keyword>
<comment type="caution">
    <text evidence="2">The sequence shown here is derived from an EMBL/GenBank/DDBJ whole genome shotgun (WGS) entry which is preliminary data.</text>
</comment>
<keyword evidence="1" id="KW-0812">Transmembrane</keyword>
<dbReference type="Proteomes" id="UP000295388">
    <property type="component" value="Unassembled WGS sequence"/>
</dbReference>
<evidence type="ECO:0000313" key="2">
    <source>
        <dbReference type="EMBL" id="TDO35212.1"/>
    </source>
</evidence>
<gene>
    <name evidence="2" type="ORF">EV643_12318</name>
</gene>
<organism evidence="2 3">
    <name type="scientific">Kribbella caucasensis</name>
    <dbReference type="NCBI Taxonomy" id="2512215"/>
    <lineage>
        <taxon>Bacteria</taxon>
        <taxon>Bacillati</taxon>
        <taxon>Actinomycetota</taxon>
        <taxon>Actinomycetes</taxon>
        <taxon>Propionibacteriales</taxon>
        <taxon>Kribbellaceae</taxon>
        <taxon>Kribbella</taxon>
    </lineage>
</organism>
<feature type="transmembrane region" description="Helical" evidence="1">
    <location>
        <begin position="6"/>
        <end position="24"/>
    </location>
</feature>
<name>A0A4R6JHL7_9ACTN</name>
<evidence type="ECO:0000313" key="3">
    <source>
        <dbReference type="Proteomes" id="UP000295388"/>
    </source>
</evidence>
<sequence>MIAEMWVLMLLTGVLVVLMVRDVARDVMDR</sequence>
<reference evidence="2 3" key="1">
    <citation type="submission" date="2019-03" db="EMBL/GenBank/DDBJ databases">
        <title>Genomic Encyclopedia of Type Strains, Phase III (KMG-III): the genomes of soil and plant-associated and newly described type strains.</title>
        <authorList>
            <person name="Whitman W."/>
        </authorList>
    </citation>
    <scope>NUCLEOTIDE SEQUENCE [LARGE SCALE GENOMIC DNA]</scope>
    <source>
        <strain evidence="2 3">VKM Ac-2527</strain>
    </source>
</reference>
<protein>
    <submittedName>
        <fullName evidence="2">Uncharacterized protein</fullName>
    </submittedName>
</protein>
<dbReference type="AlphaFoldDB" id="A0A4R6JHL7"/>
<dbReference type="EMBL" id="SNWQ01000023">
    <property type="protein sequence ID" value="TDO35212.1"/>
    <property type="molecule type" value="Genomic_DNA"/>
</dbReference>
<evidence type="ECO:0000256" key="1">
    <source>
        <dbReference type="SAM" id="Phobius"/>
    </source>
</evidence>
<accession>A0A4R6JHL7</accession>